<dbReference type="Proteomes" id="UP000621455">
    <property type="component" value="Unassembled WGS sequence"/>
</dbReference>
<organism evidence="1 2">
    <name type="scientific">Massilia frigida</name>
    <dbReference type="NCBI Taxonomy" id="2609281"/>
    <lineage>
        <taxon>Bacteria</taxon>
        <taxon>Pseudomonadati</taxon>
        <taxon>Pseudomonadota</taxon>
        <taxon>Betaproteobacteria</taxon>
        <taxon>Burkholderiales</taxon>
        <taxon>Oxalobacteraceae</taxon>
        <taxon>Telluria group</taxon>
        <taxon>Massilia</taxon>
    </lineage>
</organism>
<evidence type="ECO:0000313" key="1">
    <source>
        <dbReference type="EMBL" id="NHZ80142.1"/>
    </source>
</evidence>
<protein>
    <recommendedName>
        <fullName evidence="3">AraC family transcriptional regulator</fullName>
    </recommendedName>
</protein>
<proteinExistence type="predicted"/>
<evidence type="ECO:0008006" key="3">
    <source>
        <dbReference type="Google" id="ProtNLM"/>
    </source>
</evidence>
<comment type="caution">
    <text evidence="1">The sequence shown here is derived from an EMBL/GenBank/DDBJ whole genome shotgun (WGS) entry which is preliminary data.</text>
</comment>
<evidence type="ECO:0000313" key="2">
    <source>
        <dbReference type="Proteomes" id="UP000621455"/>
    </source>
</evidence>
<accession>A0ABX0N529</accession>
<name>A0ABX0N529_9BURK</name>
<keyword evidence="2" id="KW-1185">Reference proteome</keyword>
<dbReference type="EMBL" id="WHJG01000011">
    <property type="protein sequence ID" value="NHZ80142.1"/>
    <property type="molecule type" value="Genomic_DNA"/>
</dbReference>
<gene>
    <name evidence="1" type="ORF">F2P44_12765</name>
</gene>
<reference evidence="1 2" key="1">
    <citation type="submission" date="2019-10" db="EMBL/GenBank/DDBJ databases">
        <title>Taxonomy of Antarctic Massilia spp.: description of Massilia rubra sp. nov., Massilia aquatica sp. nov., Massilia mucilaginosa sp. nov., Massilia frigida sp. nov. isolated from streams, lakes and regoliths.</title>
        <authorList>
            <person name="Holochova P."/>
            <person name="Sedlacek I."/>
            <person name="Kralova S."/>
            <person name="Maslanova I."/>
            <person name="Busse H.-J."/>
            <person name="Stankova E."/>
            <person name="Vrbovska V."/>
            <person name="Kovarovic V."/>
            <person name="Bartak M."/>
            <person name="Svec P."/>
            <person name="Pantucek R."/>
        </authorList>
    </citation>
    <scope>NUCLEOTIDE SEQUENCE [LARGE SCALE GENOMIC DNA]</scope>
    <source>
        <strain evidence="1 2">CCM 8695</strain>
    </source>
</reference>
<dbReference type="RefSeq" id="WP_167087098.1">
    <property type="nucleotide sequence ID" value="NZ_WHJG01000011.1"/>
</dbReference>
<sequence length="234" mass="25472">MHIVHHPLCTSTINAPDDIQVERRARLPVMHQTDAHGQRVVSFWKPSAEELESLITGGGVALQIRPLGHEHPHVSMGTWAAIGPELIDGDPLMQRSTGYRCYECCARQGQPHAAHCVVLASAIQFAQSKPTQGSDSCEPAEGPPLSSPPTLTAVLQTALACMDLRTAPMAEIFRAAGYKIAAQCAAEEAFILDRMMRAVLTHGDKWARVFTAQLRVAQDVAIEKHFATEHQKSA</sequence>